<dbReference type="Pfam" id="PF00498">
    <property type="entry name" value="FHA"/>
    <property type="match status" value="1"/>
</dbReference>
<evidence type="ECO:0000313" key="2">
    <source>
        <dbReference type="EMBL" id="KZN64569.1"/>
    </source>
</evidence>
<dbReference type="CDD" id="cd00060">
    <property type="entry name" value="FHA"/>
    <property type="match status" value="1"/>
</dbReference>
<feature type="domain" description="FHA" evidence="1">
    <location>
        <begin position="58"/>
        <end position="107"/>
    </location>
</feature>
<dbReference type="Proteomes" id="UP000076486">
    <property type="component" value="Unassembled WGS sequence"/>
</dbReference>
<dbReference type="PATRIC" id="fig|1365248.3.peg.1852"/>
<accession>A0A162B0H0</accession>
<dbReference type="AlphaFoldDB" id="A0A162B0H0"/>
<name>A0A162B0H0_9GAMM</name>
<evidence type="ECO:0000259" key="1">
    <source>
        <dbReference type="PROSITE" id="PS50006"/>
    </source>
</evidence>
<reference evidence="2 3" key="1">
    <citation type="submission" date="2013-07" db="EMBL/GenBank/DDBJ databases">
        <title>Comparative Genomic and Metabolomic Analysis of Twelve Strains of Pseudoalteromonas luteoviolacea.</title>
        <authorList>
            <person name="Vynne N.G."/>
            <person name="Mansson M."/>
            <person name="Gram L."/>
        </authorList>
    </citation>
    <scope>NUCLEOTIDE SEQUENCE [LARGE SCALE GENOMIC DNA]</scope>
    <source>
        <strain evidence="2 3">CPMOR-1</strain>
    </source>
</reference>
<protein>
    <recommendedName>
        <fullName evidence="1">FHA domain-containing protein</fullName>
    </recommendedName>
</protein>
<dbReference type="PROSITE" id="PS50006">
    <property type="entry name" value="FHA_DOMAIN"/>
    <property type="match status" value="1"/>
</dbReference>
<dbReference type="InterPro" id="IPR008984">
    <property type="entry name" value="SMAD_FHA_dom_sf"/>
</dbReference>
<dbReference type="InterPro" id="IPR000253">
    <property type="entry name" value="FHA_dom"/>
</dbReference>
<dbReference type="Gene3D" id="2.60.200.20">
    <property type="match status" value="1"/>
</dbReference>
<gene>
    <name evidence="2" type="ORF">N473_14690</name>
</gene>
<dbReference type="EMBL" id="AUYC01000021">
    <property type="protein sequence ID" value="KZN64569.1"/>
    <property type="molecule type" value="Genomic_DNA"/>
</dbReference>
<sequence length="364" mass="41718">MKRNLFVGLLRLHYENDSRGDPSFIIVAIQSIKRGIGDPMAKLKVKDCSDVIYLKAFHRFGRLTYSVDTHVSGVEISRIHAVIEHNGQDWELRDLSKNGVWLNGQRIAYNQAIHLKVDDEITFSEMHPKTFIVDSISPPKDLLIPSCNEQPDEVIPLEKYHFLPSETNPELVVFYDNEKLCWCYEHLESGKIVPLTDSDNLCVANELWYLFQVEAASQEATMPIDSTHQSSLEFVFDISLDEEITELKVNHNGALLDFDIRTHHYLTALLARYKARDEEAVDEENERGWVSVSQLSKDLGISESHINIQIHRARKQFVDLVNDKGLAEQIIERKRGRVRFGGKHFTIKKGSHTEASYDGMQMAL</sequence>
<proteinExistence type="predicted"/>
<evidence type="ECO:0000313" key="3">
    <source>
        <dbReference type="Proteomes" id="UP000076486"/>
    </source>
</evidence>
<organism evidence="2 3">
    <name type="scientific">Pseudoalteromonas luteoviolacea CPMOR-1</name>
    <dbReference type="NCBI Taxonomy" id="1365248"/>
    <lineage>
        <taxon>Bacteria</taxon>
        <taxon>Pseudomonadati</taxon>
        <taxon>Pseudomonadota</taxon>
        <taxon>Gammaproteobacteria</taxon>
        <taxon>Alteromonadales</taxon>
        <taxon>Pseudoalteromonadaceae</taxon>
        <taxon>Pseudoalteromonas</taxon>
    </lineage>
</organism>
<comment type="caution">
    <text evidence="2">The sequence shown here is derived from an EMBL/GenBank/DDBJ whole genome shotgun (WGS) entry which is preliminary data.</text>
</comment>
<dbReference type="SMART" id="SM00240">
    <property type="entry name" value="FHA"/>
    <property type="match status" value="1"/>
</dbReference>
<dbReference type="SUPFAM" id="SSF49879">
    <property type="entry name" value="SMAD/FHA domain"/>
    <property type="match status" value="1"/>
</dbReference>